<dbReference type="InterPro" id="IPR034466">
    <property type="entry name" value="Methyltransferase_Class_B"/>
</dbReference>
<accession>A0A0F9TG87</accession>
<dbReference type="GO" id="GO:0005829">
    <property type="term" value="C:cytosol"/>
    <property type="evidence" value="ECO:0007669"/>
    <property type="project" value="TreeGrafter"/>
</dbReference>
<dbReference type="Pfam" id="PF02310">
    <property type="entry name" value="B12-binding"/>
    <property type="match status" value="1"/>
</dbReference>
<evidence type="ECO:0000259" key="9">
    <source>
        <dbReference type="PROSITE" id="PS51918"/>
    </source>
</evidence>
<dbReference type="PANTHER" id="PTHR43409">
    <property type="entry name" value="ANAEROBIC MAGNESIUM-PROTOPORPHYRIN IX MONOMETHYL ESTER CYCLASE-RELATED"/>
    <property type="match status" value="1"/>
</dbReference>
<name>A0A0F9TG87_9ZZZZ</name>
<dbReference type="AlphaFoldDB" id="A0A0F9TG87"/>
<evidence type="ECO:0000256" key="3">
    <source>
        <dbReference type="ARBA" id="ARBA00022679"/>
    </source>
</evidence>
<feature type="domain" description="Radical SAM core" evidence="9">
    <location>
        <begin position="185"/>
        <end position="411"/>
    </location>
</feature>
<dbReference type="Pfam" id="PF04055">
    <property type="entry name" value="Radical_SAM"/>
    <property type="match status" value="1"/>
</dbReference>
<dbReference type="GO" id="GO:0031419">
    <property type="term" value="F:cobalamin binding"/>
    <property type="evidence" value="ECO:0007669"/>
    <property type="project" value="InterPro"/>
</dbReference>
<dbReference type="PANTHER" id="PTHR43409:SF7">
    <property type="entry name" value="BLL1977 PROTEIN"/>
    <property type="match status" value="1"/>
</dbReference>
<dbReference type="InterPro" id="IPR051198">
    <property type="entry name" value="BchE-like"/>
</dbReference>
<keyword evidence="6" id="KW-0408">Iron</keyword>
<keyword evidence="4" id="KW-0949">S-adenosyl-L-methionine</keyword>
<protein>
    <submittedName>
        <fullName evidence="10">Uncharacterized protein</fullName>
    </submittedName>
</protein>
<dbReference type="InterPro" id="IPR006638">
    <property type="entry name" value="Elp3/MiaA/NifB-like_rSAM"/>
</dbReference>
<keyword evidence="3" id="KW-0808">Transferase</keyword>
<evidence type="ECO:0000256" key="5">
    <source>
        <dbReference type="ARBA" id="ARBA00022723"/>
    </source>
</evidence>
<evidence type="ECO:0000256" key="7">
    <source>
        <dbReference type="ARBA" id="ARBA00023014"/>
    </source>
</evidence>
<dbReference type="GO" id="GO:0003824">
    <property type="term" value="F:catalytic activity"/>
    <property type="evidence" value="ECO:0007669"/>
    <property type="project" value="InterPro"/>
</dbReference>
<feature type="domain" description="B12-binding" evidence="8">
    <location>
        <begin position="1"/>
        <end position="141"/>
    </location>
</feature>
<keyword evidence="2" id="KW-0489">Methyltransferase</keyword>
<proteinExistence type="predicted"/>
<dbReference type="SUPFAM" id="SSF102114">
    <property type="entry name" value="Radical SAM enzymes"/>
    <property type="match status" value="1"/>
</dbReference>
<dbReference type="SFLD" id="SFLDS00029">
    <property type="entry name" value="Radical_SAM"/>
    <property type="match status" value="1"/>
</dbReference>
<sequence length="437" mass="48707">MKVTFINMPVRTHARPNNIPLGIYCVGAALQRSCAVSMTYIDLNLHRPDDEEELSSLLQCGMDADLFLLSGLITTLAWQRRITEVIRRQRADVPIVSGGGLATDVGESLVHWTGIDAACVGEGELIIQDIVSDAAAGQLKKVYGPVILRELETGAIEWCDVVGLDTYVLHPVWGRVAANSSYVPFSAERSVNLITSRGCSRSCRFCCRSALGGRSYRGRNPDAVAREVEKLVTWLDLDFVGFVDDNFAATPRRLVELCEVLSSIRQRHNFTWGCHARFDELDDPARLTLMAESGCVYIGFGGESADPDILAAMNKGNDPEQMARVISCCRKVGIHPNVTWIAGWPGETEQQLKRTIRFILEHVPENKRLFVATAYPNTALYTDVLPQILAQFESVEDYVLMLEDATKPVMNYSAIPDKRYYELMQYIQLGKLEELIP</sequence>
<keyword evidence="7" id="KW-0411">Iron-sulfur</keyword>
<comment type="caution">
    <text evidence="10">The sequence shown here is derived from an EMBL/GenBank/DDBJ whole genome shotgun (WGS) entry which is preliminary data.</text>
</comment>
<dbReference type="Gene3D" id="3.40.50.280">
    <property type="entry name" value="Cobalamin-binding domain"/>
    <property type="match status" value="1"/>
</dbReference>
<evidence type="ECO:0000256" key="2">
    <source>
        <dbReference type="ARBA" id="ARBA00022603"/>
    </source>
</evidence>
<dbReference type="SFLD" id="SFLDG01082">
    <property type="entry name" value="B12-binding_domain_containing"/>
    <property type="match status" value="1"/>
</dbReference>
<dbReference type="SMART" id="SM00729">
    <property type="entry name" value="Elp3"/>
    <property type="match status" value="1"/>
</dbReference>
<evidence type="ECO:0000256" key="1">
    <source>
        <dbReference type="ARBA" id="ARBA00001966"/>
    </source>
</evidence>
<gene>
    <name evidence="10" type="ORF">LCGC14_0657440</name>
</gene>
<comment type="cofactor">
    <cofactor evidence="1">
        <name>[4Fe-4S] cluster</name>
        <dbReference type="ChEBI" id="CHEBI:49883"/>
    </cofactor>
</comment>
<dbReference type="InterPro" id="IPR058240">
    <property type="entry name" value="rSAM_sf"/>
</dbReference>
<keyword evidence="5" id="KW-0479">Metal-binding</keyword>
<reference evidence="10" key="1">
    <citation type="journal article" date="2015" name="Nature">
        <title>Complex archaea that bridge the gap between prokaryotes and eukaryotes.</title>
        <authorList>
            <person name="Spang A."/>
            <person name="Saw J.H."/>
            <person name="Jorgensen S.L."/>
            <person name="Zaremba-Niedzwiedzka K."/>
            <person name="Martijn J."/>
            <person name="Lind A.E."/>
            <person name="van Eijk R."/>
            <person name="Schleper C."/>
            <person name="Guy L."/>
            <person name="Ettema T.J."/>
        </authorList>
    </citation>
    <scope>NUCLEOTIDE SEQUENCE</scope>
</reference>
<dbReference type="EMBL" id="LAZR01001246">
    <property type="protein sequence ID" value="KKN47986.1"/>
    <property type="molecule type" value="Genomic_DNA"/>
</dbReference>
<evidence type="ECO:0000256" key="4">
    <source>
        <dbReference type="ARBA" id="ARBA00022691"/>
    </source>
</evidence>
<evidence type="ECO:0000259" key="8">
    <source>
        <dbReference type="PROSITE" id="PS51332"/>
    </source>
</evidence>
<dbReference type="GO" id="GO:0046872">
    <property type="term" value="F:metal ion binding"/>
    <property type="evidence" value="ECO:0007669"/>
    <property type="project" value="UniProtKB-KW"/>
</dbReference>
<dbReference type="InterPro" id="IPR006158">
    <property type="entry name" value="Cobalamin-bd"/>
</dbReference>
<dbReference type="PROSITE" id="PS51918">
    <property type="entry name" value="RADICAL_SAM"/>
    <property type="match status" value="1"/>
</dbReference>
<dbReference type="SFLD" id="SFLDG01123">
    <property type="entry name" value="methyltransferase_(Class_B)"/>
    <property type="match status" value="1"/>
</dbReference>
<dbReference type="Gene3D" id="3.80.30.20">
    <property type="entry name" value="tm_1862 like domain"/>
    <property type="match status" value="1"/>
</dbReference>
<dbReference type="InterPro" id="IPR007197">
    <property type="entry name" value="rSAM"/>
</dbReference>
<dbReference type="InterPro" id="IPR023404">
    <property type="entry name" value="rSAM_horseshoe"/>
</dbReference>
<organism evidence="10">
    <name type="scientific">marine sediment metagenome</name>
    <dbReference type="NCBI Taxonomy" id="412755"/>
    <lineage>
        <taxon>unclassified sequences</taxon>
        <taxon>metagenomes</taxon>
        <taxon>ecological metagenomes</taxon>
    </lineage>
</organism>
<evidence type="ECO:0000256" key="6">
    <source>
        <dbReference type="ARBA" id="ARBA00023004"/>
    </source>
</evidence>
<dbReference type="GO" id="GO:0051539">
    <property type="term" value="F:4 iron, 4 sulfur cluster binding"/>
    <property type="evidence" value="ECO:0007669"/>
    <property type="project" value="UniProtKB-KW"/>
</dbReference>
<evidence type="ECO:0000313" key="10">
    <source>
        <dbReference type="EMBL" id="KKN47986.1"/>
    </source>
</evidence>
<dbReference type="PROSITE" id="PS51332">
    <property type="entry name" value="B12_BINDING"/>
    <property type="match status" value="1"/>
</dbReference>